<comment type="similarity">
    <text evidence="1">Belongs to the metallo-beta-lactamase superfamily.</text>
</comment>
<sequence>MAQNISVPNLDLPASPNVVGVRIIDSTVRLRVPMVMFIKKPLAGHEFLECPAYSFLIEHSSGQTLLFDLALRKDLNSFPPAILAGLQEQSKIPGAGVTIEKDVASILQDEGSIRLSDVDAIIWRQATISSLRSKGLSLTSDHCCSHWHLDHSGDPSTFPGSTSLIVGPGFKETFLPGYPANPRGLILETDYQGRDLYEIDFETHPGATKLGSFRAVDYFQDGSFYLLDSPGHAIGHMAALARTTPSTFILMGADTCHHCGSLRPTQYNPLPDTLSPSPFSNPPFLPGTVCPGEVLVKIHPQHVRDKPFYHSLSEAHGRDVAEGEKSIAKLIDFDANEDVLVVMAHDSGLLDLIDFFPKQANDWREKGWKEQSRWRFLRDFEP</sequence>
<evidence type="ECO:0008006" key="7">
    <source>
        <dbReference type="Google" id="ProtNLM"/>
    </source>
</evidence>
<dbReference type="InterPro" id="IPR051013">
    <property type="entry name" value="MBL_superfamily_lactonases"/>
</dbReference>
<dbReference type="InterPro" id="IPR036866">
    <property type="entry name" value="RibonucZ/Hydroxyglut_hydro"/>
</dbReference>
<reference evidence="5" key="1">
    <citation type="journal article" date="2020" name="bioRxiv">
        <title>Historical genomics reveals the evolutionary mechanisms behind multiple outbreaks of the host-specific coffee wilt pathogen Fusarium xylarioides.</title>
        <authorList>
            <person name="Peck D."/>
            <person name="Nowell R.W."/>
            <person name="Flood J."/>
            <person name="Ryan M.J."/>
            <person name="Barraclough T.G."/>
        </authorList>
    </citation>
    <scope>NUCLEOTIDE SEQUENCE</scope>
    <source>
        <strain evidence="5">IMI 127659i</strain>
    </source>
</reference>
<accession>A0A9P7L9F4</accession>
<keyword evidence="4" id="KW-0862">Zinc</keyword>
<reference evidence="5" key="2">
    <citation type="submission" date="2020-10" db="EMBL/GenBank/DDBJ databases">
        <authorList>
            <person name="Peck L.D."/>
            <person name="Nowell R.W."/>
            <person name="Flood J."/>
            <person name="Ryan M.J."/>
            <person name="Barraclough T.G."/>
        </authorList>
    </citation>
    <scope>NUCLEOTIDE SEQUENCE</scope>
    <source>
        <strain evidence="5">IMI 127659i</strain>
    </source>
</reference>
<dbReference type="Gene3D" id="3.60.15.10">
    <property type="entry name" value="Ribonuclease Z/Hydroxyacylglutathione hydrolase-like"/>
    <property type="match status" value="1"/>
</dbReference>
<dbReference type="SUPFAM" id="SSF56281">
    <property type="entry name" value="Metallo-hydrolase/oxidoreductase"/>
    <property type="match status" value="1"/>
</dbReference>
<dbReference type="PANTHER" id="PTHR42978:SF5">
    <property type="entry name" value="METALLO-BETA-LACTAMASE DOMAIN-CONTAINING PROTEIN"/>
    <property type="match status" value="1"/>
</dbReference>
<comment type="caution">
    <text evidence="5">The sequence shown here is derived from an EMBL/GenBank/DDBJ whole genome shotgun (WGS) entry which is preliminary data.</text>
</comment>
<organism evidence="5 6">
    <name type="scientific">Fusarium xylarioides</name>
    <dbReference type="NCBI Taxonomy" id="221167"/>
    <lineage>
        <taxon>Eukaryota</taxon>
        <taxon>Fungi</taxon>
        <taxon>Dikarya</taxon>
        <taxon>Ascomycota</taxon>
        <taxon>Pezizomycotina</taxon>
        <taxon>Sordariomycetes</taxon>
        <taxon>Hypocreomycetidae</taxon>
        <taxon>Hypocreales</taxon>
        <taxon>Nectriaceae</taxon>
        <taxon>Fusarium</taxon>
        <taxon>Fusarium fujikuroi species complex</taxon>
    </lineage>
</organism>
<evidence type="ECO:0000256" key="2">
    <source>
        <dbReference type="ARBA" id="ARBA00022723"/>
    </source>
</evidence>
<dbReference type="PANTHER" id="PTHR42978">
    <property type="entry name" value="QUORUM-QUENCHING LACTONASE YTNP-RELATED-RELATED"/>
    <property type="match status" value="1"/>
</dbReference>
<dbReference type="GO" id="GO:0016787">
    <property type="term" value="F:hydrolase activity"/>
    <property type="evidence" value="ECO:0007669"/>
    <property type="project" value="UniProtKB-KW"/>
</dbReference>
<dbReference type="Proteomes" id="UP000750502">
    <property type="component" value="Unassembled WGS sequence"/>
</dbReference>
<dbReference type="EMBL" id="JADFTT010000191">
    <property type="protein sequence ID" value="KAG5765643.1"/>
    <property type="molecule type" value="Genomic_DNA"/>
</dbReference>
<keyword evidence="3" id="KW-0378">Hydrolase</keyword>
<dbReference type="OrthoDB" id="10250730at2759"/>
<evidence type="ECO:0000256" key="4">
    <source>
        <dbReference type="ARBA" id="ARBA00022833"/>
    </source>
</evidence>
<dbReference type="GO" id="GO:0046872">
    <property type="term" value="F:metal ion binding"/>
    <property type="evidence" value="ECO:0007669"/>
    <property type="project" value="UniProtKB-KW"/>
</dbReference>
<evidence type="ECO:0000313" key="5">
    <source>
        <dbReference type="EMBL" id="KAG5765643.1"/>
    </source>
</evidence>
<evidence type="ECO:0000256" key="3">
    <source>
        <dbReference type="ARBA" id="ARBA00022801"/>
    </source>
</evidence>
<keyword evidence="2" id="KW-0479">Metal-binding</keyword>
<evidence type="ECO:0000313" key="6">
    <source>
        <dbReference type="Proteomes" id="UP000750502"/>
    </source>
</evidence>
<protein>
    <recommendedName>
        <fullName evidence="7">Metallo-beta-lactamase domain-containing protein</fullName>
    </recommendedName>
</protein>
<evidence type="ECO:0000256" key="1">
    <source>
        <dbReference type="ARBA" id="ARBA00007749"/>
    </source>
</evidence>
<dbReference type="AlphaFoldDB" id="A0A9P7L9F4"/>
<proteinExistence type="inferred from homology"/>
<name>A0A9P7L9F4_9HYPO</name>
<dbReference type="CDD" id="cd07730">
    <property type="entry name" value="metallo-hydrolase-like_MBL-fold"/>
    <property type="match status" value="1"/>
</dbReference>
<gene>
    <name evidence="5" type="ORF">H9Q72_006288</name>
</gene>
<keyword evidence="6" id="KW-1185">Reference proteome</keyword>